<dbReference type="RefSeq" id="XP_035311483.1">
    <property type="nucleotide sequence ID" value="XM_035455592.1"/>
</dbReference>
<feature type="transmembrane region" description="Helical" evidence="7">
    <location>
        <begin position="146"/>
        <end position="169"/>
    </location>
</feature>
<reference evidence="9" key="3">
    <citation type="submission" date="2025-08" db="UniProtKB">
        <authorList>
            <consortium name="RefSeq"/>
        </authorList>
    </citation>
    <scope>IDENTIFICATION</scope>
    <source>
        <strain evidence="9">17A/GY</strain>
        <tissue evidence="9">Liver</tissue>
    </source>
</reference>
<dbReference type="AlphaFoldDB" id="A0A9J7KCR0"/>
<comment type="similarity">
    <text evidence="2">Belongs to the cytochrome c oxidase VIIa family.</text>
</comment>
<dbReference type="InterPro" id="IPR039297">
    <property type="entry name" value="COX7a"/>
</dbReference>
<dbReference type="InterPro" id="IPR003177">
    <property type="entry name" value="Cytc_oxidase_su7a_met"/>
</dbReference>
<organism evidence="8 9">
    <name type="scientific">Cricetulus griseus</name>
    <name type="common">Chinese hamster</name>
    <name type="synonym">Cricetulus barabensis griseus</name>
    <dbReference type="NCBI Taxonomy" id="10029"/>
    <lineage>
        <taxon>Eukaryota</taxon>
        <taxon>Metazoa</taxon>
        <taxon>Chordata</taxon>
        <taxon>Craniata</taxon>
        <taxon>Vertebrata</taxon>
        <taxon>Euteleostomi</taxon>
        <taxon>Mammalia</taxon>
        <taxon>Eutheria</taxon>
        <taxon>Euarchontoglires</taxon>
        <taxon>Glires</taxon>
        <taxon>Rodentia</taxon>
        <taxon>Myomorpha</taxon>
        <taxon>Muroidea</taxon>
        <taxon>Cricetidae</taxon>
        <taxon>Cricetinae</taxon>
        <taxon>Cricetulus</taxon>
    </lineage>
</organism>
<dbReference type="Pfam" id="PF02238">
    <property type="entry name" value="COX7a"/>
    <property type="match status" value="1"/>
</dbReference>
<dbReference type="GO" id="GO:0002082">
    <property type="term" value="P:regulation of oxidative phosphorylation"/>
    <property type="evidence" value="ECO:0007669"/>
    <property type="project" value="TreeGrafter"/>
</dbReference>
<dbReference type="RefSeq" id="XP_035304946.1">
    <property type="nucleotide sequence ID" value="XM_035449055.1"/>
</dbReference>
<keyword evidence="8" id="KW-1185">Reference proteome</keyword>
<keyword evidence="7" id="KW-0812">Transmembrane</keyword>
<proteinExistence type="inferred from homology"/>
<accession>A0A9J7KCR0</accession>
<reference evidence="8" key="1">
    <citation type="journal article" date="2018" name="Biotechnol. Bioeng.">
        <title>A reference genome of the Chinese hamster based on a hybrid assembly strategy.</title>
        <authorList>
            <person name="Rupp O."/>
            <person name="MacDonald M.L."/>
            <person name="Li S."/>
            <person name="Dhiman H."/>
            <person name="Polson S."/>
            <person name="Griep S."/>
            <person name="Heffner K."/>
            <person name="Hernandez I."/>
            <person name="Brinkrolf K."/>
            <person name="Jadhav V."/>
            <person name="Samoudi M."/>
            <person name="Hao H."/>
            <person name="Kingham B."/>
            <person name="Goesmann A."/>
            <person name="Betenbaugh M.J."/>
            <person name="Lewis N.E."/>
            <person name="Borth N."/>
            <person name="Lee K.H."/>
        </authorList>
    </citation>
    <scope>NUCLEOTIDE SEQUENCE [LARGE SCALE GENOMIC DNA]</scope>
    <source>
        <strain evidence="8">17A/GY</strain>
    </source>
</reference>
<dbReference type="FunFam" id="4.10.91.10:FF:000001">
    <property type="entry name" value="Cytochrome c oxidase subunit 7A1, mitochondrial"/>
    <property type="match status" value="1"/>
</dbReference>
<comment type="subcellular location">
    <subcellularLocation>
        <location evidence="1">Mitochondrion inner membrane</location>
        <topology evidence="1">Single-pass membrane protein</topology>
    </subcellularLocation>
</comment>
<evidence type="ECO:0000256" key="4">
    <source>
        <dbReference type="ARBA" id="ARBA00022946"/>
    </source>
</evidence>
<dbReference type="Proteomes" id="UP001108280">
    <property type="component" value="Chromosome 8"/>
</dbReference>
<dbReference type="GO" id="GO:0097250">
    <property type="term" value="P:mitochondrial respirasome assembly"/>
    <property type="evidence" value="ECO:0007669"/>
    <property type="project" value="TreeGrafter"/>
</dbReference>
<evidence type="ECO:0000256" key="3">
    <source>
        <dbReference type="ARBA" id="ARBA00022792"/>
    </source>
</evidence>
<dbReference type="PANTHER" id="PTHR10510:SF2">
    <property type="entry name" value="CYTOCHROME C OXIDASE SUBUNIT 7A-RELATED PROTEIN, MITOCHONDRIAL"/>
    <property type="match status" value="1"/>
</dbReference>
<dbReference type="SUPFAM" id="SSF81419">
    <property type="entry name" value="Mitochondrial cytochrome c oxidase subunit VIIa"/>
    <property type="match status" value="1"/>
</dbReference>
<dbReference type="GO" id="GO:0005743">
    <property type="term" value="C:mitochondrial inner membrane"/>
    <property type="evidence" value="ECO:0007669"/>
    <property type="project" value="UniProtKB-SubCell"/>
</dbReference>
<evidence type="ECO:0000313" key="8">
    <source>
        <dbReference type="Proteomes" id="UP001108280"/>
    </source>
</evidence>
<evidence type="ECO:0000256" key="7">
    <source>
        <dbReference type="SAM" id="Phobius"/>
    </source>
</evidence>
<dbReference type="GeneID" id="100763871"/>
<dbReference type="GO" id="GO:0045277">
    <property type="term" value="C:respiratory chain complex IV"/>
    <property type="evidence" value="ECO:0007669"/>
    <property type="project" value="InterPro"/>
</dbReference>
<dbReference type="GO" id="GO:0006123">
    <property type="term" value="P:mitochondrial electron transport, cytochrome c to oxygen"/>
    <property type="evidence" value="ECO:0007669"/>
    <property type="project" value="InterPro"/>
</dbReference>
<dbReference type="InterPro" id="IPR036539">
    <property type="entry name" value="Cyt_c_oxidase_su7a_sf"/>
</dbReference>
<evidence type="ECO:0000256" key="1">
    <source>
        <dbReference type="ARBA" id="ARBA00004434"/>
    </source>
</evidence>
<keyword evidence="4" id="KW-0809">Transit peptide</keyword>
<dbReference type="OrthoDB" id="5966508at2759"/>
<reference evidence="8" key="2">
    <citation type="journal article" date="2020" name="Biotechnol. Bioeng.">
        <title>Chromosome-scale scaffolds for the Chinese hamster reference genome assembly to facilitate the study of the CHO epigenome.</title>
        <authorList>
            <person name="Hilliard W."/>
            <person name="MacDonald M."/>
            <person name="Lee K.H."/>
        </authorList>
    </citation>
    <scope>NUCLEOTIDE SEQUENCE [LARGE SCALE GENOMIC DNA]</scope>
    <source>
        <strain evidence="8">17A/GY</strain>
    </source>
</reference>
<gene>
    <name evidence="9" type="primary">LOC100763871</name>
</gene>
<dbReference type="KEGG" id="cge:100763871"/>
<keyword evidence="7" id="KW-1133">Transmembrane helix</keyword>
<evidence type="ECO:0000256" key="6">
    <source>
        <dbReference type="ARBA" id="ARBA00023136"/>
    </source>
</evidence>
<evidence type="ECO:0000256" key="2">
    <source>
        <dbReference type="ARBA" id="ARBA00009331"/>
    </source>
</evidence>
<keyword evidence="3" id="KW-0999">Mitochondrion inner membrane</keyword>
<evidence type="ECO:0000313" key="9">
    <source>
        <dbReference type="RefSeq" id="XP_035304946.1"/>
    </source>
</evidence>
<keyword evidence="6 7" id="KW-0472">Membrane</keyword>
<name>A0A9J7KCR0_CRIGR</name>
<dbReference type="Gene3D" id="4.10.91.10">
    <property type="entry name" value="Cytochrome c oxidase, subunit VIIa"/>
    <property type="match status" value="1"/>
</dbReference>
<dbReference type="PANTHER" id="PTHR10510">
    <property type="entry name" value="CYTOCHROME C OXIDASE POLYPEPTIDE 7A"/>
    <property type="match status" value="1"/>
</dbReference>
<keyword evidence="5" id="KW-0496">Mitochondrion</keyword>
<sequence length="175" mass="18929">MAVVLLPQTVTGLGQPFLQLLPFITAGVKPMKLISNSLLTFTLLLKGGHTGSGCVKPGSGNIYYKFSGFTQKLAGAWASEAYSLQGLKLVVSTEALAIIFVTPTKLTSSVTANDYAWKNKVLELQKFFQKADCVSTHLKQSLPDQILYRTTMTLTVGGTIYCLVALYMASQPTNK</sequence>
<protein>
    <submittedName>
        <fullName evidence="9">Cytochrome c oxidase subunit 7A-related protein, mitochondrial-like</fullName>
    </submittedName>
</protein>
<dbReference type="CDD" id="cd00928">
    <property type="entry name" value="Cyt_c_Oxidase_VIIa"/>
    <property type="match status" value="1"/>
</dbReference>
<evidence type="ECO:0000256" key="5">
    <source>
        <dbReference type="ARBA" id="ARBA00023128"/>
    </source>
</evidence>